<organism evidence="2 3">
    <name type="scientific">Cryptosporangium japonicum</name>
    <dbReference type="NCBI Taxonomy" id="80872"/>
    <lineage>
        <taxon>Bacteria</taxon>
        <taxon>Bacillati</taxon>
        <taxon>Actinomycetota</taxon>
        <taxon>Actinomycetes</taxon>
        <taxon>Cryptosporangiales</taxon>
        <taxon>Cryptosporangiaceae</taxon>
        <taxon>Cryptosporangium</taxon>
    </lineage>
</organism>
<protein>
    <submittedName>
        <fullName evidence="2">YbhB/YbcL family Raf kinase inhibitor-like protein</fullName>
    </submittedName>
</protein>
<dbReference type="EMBL" id="BAAAGX010000023">
    <property type="protein sequence ID" value="GAA0264889.1"/>
    <property type="molecule type" value="Genomic_DNA"/>
</dbReference>
<comment type="similarity">
    <text evidence="1">Belongs to the UPF0098 family.</text>
</comment>
<comment type="caution">
    <text evidence="2">The sequence shown here is derived from an EMBL/GenBank/DDBJ whole genome shotgun (WGS) entry which is preliminary data.</text>
</comment>
<reference evidence="3" key="1">
    <citation type="journal article" date="2019" name="Int. J. Syst. Evol. Microbiol.">
        <title>The Global Catalogue of Microorganisms (GCM) 10K type strain sequencing project: providing services to taxonomists for standard genome sequencing and annotation.</title>
        <authorList>
            <consortium name="The Broad Institute Genomics Platform"/>
            <consortium name="The Broad Institute Genome Sequencing Center for Infectious Disease"/>
            <person name="Wu L."/>
            <person name="Ma J."/>
        </authorList>
    </citation>
    <scope>NUCLEOTIDE SEQUENCE [LARGE SCALE GENOMIC DNA]</scope>
    <source>
        <strain evidence="3">JCM 10425</strain>
    </source>
</reference>
<dbReference type="GO" id="GO:0004860">
    <property type="term" value="F:protein kinase inhibitor activity"/>
    <property type="evidence" value="ECO:0007669"/>
    <property type="project" value="UniProtKB-KW"/>
</dbReference>
<dbReference type="InterPro" id="IPR008914">
    <property type="entry name" value="PEBP"/>
</dbReference>
<dbReference type="InterPro" id="IPR005247">
    <property type="entry name" value="YbhB_YbcL/LppC-like"/>
</dbReference>
<dbReference type="InterPro" id="IPR036610">
    <property type="entry name" value="PEBP-like_sf"/>
</dbReference>
<dbReference type="NCBIfam" id="TIGR00481">
    <property type="entry name" value="YbhB/YbcL family Raf kinase inhibitor-like protein"/>
    <property type="match status" value="1"/>
</dbReference>
<dbReference type="CDD" id="cd00865">
    <property type="entry name" value="PEBP_bact_arch"/>
    <property type="match status" value="1"/>
</dbReference>
<sequence>MRFCSTRAGLGQTPWQGFARPQNEEEIMALERPQAPDPYALLPEVPSFTVTSADVTAGTQLDLAQVAGDAGGQDVSPQLSWSGFPDGTKSFVVTAFDPDAPTPSGFWHWLAVNLPGTTTELPTGAGAGDDSLPGGAFHVRNDYGNRNYGGAAPPPGDQVHRYYFVVHAVDVDALDVTPDATPAVVSFNLAFHTLARALIVPTYQH</sequence>
<dbReference type="SUPFAM" id="SSF49777">
    <property type="entry name" value="PEBP-like"/>
    <property type="match status" value="1"/>
</dbReference>
<gene>
    <name evidence="2" type="ORF">GCM10009539_59150</name>
</gene>
<keyword evidence="2" id="KW-0649">Protein kinase inhibitor</keyword>
<dbReference type="PANTHER" id="PTHR30289">
    <property type="entry name" value="UNCHARACTERIZED PROTEIN YBCL-RELATED"/>
    <property type="match status" value="1"/>
</dbReference>
<keyword evidence="3" id="KW-1185">Reference proteome</keyword>
<evidence type="ECO:0000313" key="2">
    <source>
        <dbReference type="EMBL" id="GAA0264889.1"/>
    </source>
</evidence>
<dbReference type="Pfam" id="PF01161">
    <property type="entry name" value="PBP"/>
    <property type="match status" value="1"/>
</dbReference>
<dbReference type="Proteomes" id="UP001500967">
    <property type="component" value="Unassembled WGS sequence"/>
</dbReference>
<dbReference type="PANTHER" id="PTHR30289:SF1">
    <property type="entry name" value="PEBP (PHOSPHATIDYLETHANOLAMINE-BINDING PROTEIN) FAMILY PROTEIN"/>
    <property type="match status" value="1"/>
</dbReference>
<dbReference type="Gene3D" id="3.90.280.10">
    <property type="entry name" value="PEBP-like"/>
    <property type="match status" value="1"/>
</dbReference>
<accession>A0ABP3EMD1</accession>
<name>A0ABP3EMD1_9ACTN</name>
<evidence type="ECO:0000256" key="1">
    <source>
        <dbReference type="ARBA" id="ARBA00007120"/>
    </source>
</evidence>
<proteinExistence type="inferred from homology"/>
<evidence type="ECO:0000313" key="3">
    <source>
        <dbReference type="Proteomes" id="UP001500967"/>
    </source>
</evidence>